<keyword evidence="1" id="KW-0472">Membrane</keyword>
<dbReference type="Proteomes" id="UP001497623">
    <property type="component" value="Unassembled WGS sequence"/>
</dbReference>
<comment type="caution">
    <text evidence="2">The sequence shown here is derived from an EMBL/GenBank/DDBJ whole genome shotgun (WGS) entry which is preliminary data.</text>
</comment>
<organism evidence="2 3">
    <name type="scientific">Meganyctiphanes norvegica</name>
    <name type="common">Northern krill</name>
    <name type="synonym">Thysanopoda norvegica</name>
    <dbReference type="NCBI Taxonomy" id="48144"/>
    <lineage>
        <taxon>Eukaryota</taxon>
        <taxon>Metazoa</taxon>
        <taxon>Ecdysozoa</taxon>
        <taxon>Arthropoda</taxon>
        <taxon>Crustacea</taxon>
        <taxon>Multicrustacea</taxon>
        <taxon>Malacostraca</taxon>
        <taxon>Eumalacostraca</taxon>
        <taxon>Eucarida</taxon>
        <taxon>Euphausiacea</taxon>
        <taxon>Euphausiidae</taxon>
        <taxon>Meganyctiphanes</taxon>
    </lineage>
</organism>
<reference evidence="2 3" key="1">
    <citation type="submission" date="2024-05" db="EMBL/GenBank/DDBJ databases">
        <authorList>
            <person name="Wallberg A."/>
        </authorList>
    </citation>
    <scope>NUCLEOTIDE SEQUENCE [LARGE SCALE GENOMIC DNA]</scope>
</reference>
<dbReference type="EMBL" id="CAXKWB010008156">
    <property type="protein sequence ID" value="CAL4089859.1"/>
    <property type="molecule type" value="Genomic_DNA"/>
</dbReference>
<keyword evidence="3" id="KW-1185">Reference proteome</keyword>
<keyword evidence="1" id="KW-1133">Transmembrane helix</keyword>
<sequence>MWDCEYGTLVSFSIVLFISITVNILLSVFFIRLHYKHKSCKSTAPLSPLQVQPQFFHAAQEQELSLRKSNSHPLLSPNKESMYGKNNEENCEDPIVEDLSTFETKRDSYLESDTIDNDLNLRKIIIQEFANCQTLESVYQMPMEFVVRNSNSRRGSMIPTDEDKYMKSRTLESICHMPSENPIKECDSRRESMLSDRDFRQSITPGSYAGGIFSHIMNDENKSDIFI</sequence>
<evidence type="ECO:0000313" key="3">
    <source>
        <dbReference type="Proteomes" id="UP001497623"/>
    </source>
</evidence>
<keyword evidence="1" id="KW-0812">Transmembrane</keyword>
<feature type="transmembrane region" description="Helical" evidence="1">
    <location>
        <begin position="6"/>
        <end position="31"/>
    </location>
</feature>
<dbReference type="AlphaFoldDB" id="A0AAV2QPX8"/>
<protein>
    <submittedName>
        <fullName evidence="2">Uncharacterized protein</fullName>
    </submittedName>
</protein>
<evidence type="ECO:0000313" key="2">
    <source>
        <dbReference type="EMBL" id="CAL4089859.1"/>
    </source>
</evidence>
<gene>
    <name evidence="2" type="ORF">MNOR_LOCUS13909</name>
</gene>
<evidence type="ECO:0000256" key="1">
    <source>
        <dbReference type="SAM" id="Phobius"/>
    </source>
</evidence>
<name>A0AAV2QPX8_MEGNR</name>
<accession>A0AAV2QPX8</accession>
<proteinExistence type="predicted"/>